<dbReference type="PANTHER" id="PTHR43837">
    <property type="entry name" value="RIBOSOMAL PROTEIN S12 METHYLTHIOTRANSFERASE RIMO"/>
    <property type="match status" value="1"/>
</dbReference>
<dbReference type="EMBL" id="JACOPS010000004">
    <property type="protein sequence ID" value="MBC5728566.1"/>
    <property type="molecule type" value="Genomic_DNA"/>
</dbReference>
<comment type="similarity">
    <text evidence="8">Belongs to the methylthiotransferase family. RimO subfamily.</text>
</comment>
<dbReference type="GO" id="GO:0005840">
    <property type="term" value="C:ribosome"/>
    <property type="evidence" value="ECO:0007669"/>
    <property type="project" value="UniProtKB-KW"/>
</dbReference>
<keyword evidence="13" id="KW-1185">Reference proteome</keyword>
<feature type="binding site" evidence="8">
    <location>
        <position position="160"/>
    </location>
    <ligand>
        <name>[4Fe-4S] cluster</name>
        <dbReference type="ChEBI" id="CHEBI:49883"/>
        <label>2</label>
        <note>4Fe-4S-S-AdoMet</note>
    </ligand>
</feature>
<accession>A0ABR7HM84</accession>
<dbReference type="InterPro" id="IPR007197">
    <property type="entry name" value="rSAM"/>
</dbReference>
<dbReference type="InterPro" id="IPR020612">
    <property type="entry name" value="Methylthiotransferase_CS"/>
</dbReference>
<feature type="binding site" evidence="8">
    <location>
        <position position="167"/>
    </location>
    <ligand>
        <name>[4Fe-4S] cluster</name>
        <dbReference type="ChEBI" id="CHEBI:49883"/>
        <label>2</label>
        <note>4Fe-4S-S-AdoMet</note>
    </ligand>
</feature>
<evidence type="ECO:0000256" key="4">
    <source>
        <dbReference type="ARBA" id="ARBA00022691"/>
    </source>
</evidence>
<organism evidence="12 13">
    <name type="scientific">Ruminococcus intestinalis</name>
    <dbReference type="NCBI Taxonomy" id="2763066"/>
    <lineage>
        <taxon>Bacteria</taxon>
        <taxon>Bacillati</taxon>
        <taxon>Bacillota</taxon>
        <taxon>Clostridia</taxon>
        <taxon>Eubacteriales</taxon>
        <taxon>Oscillospiraceae</taxon>
        <taxon>Ruminococcus</taxon>
    </lineage>
</organism>
<comment type="cofactor">
    <cofactor evidence="8">
        <name>[4Fe-4S] cluster</name>
        <dbReference type="ChEBI" id="CHEBI:49883"/>
    </cofactor>
    <text evidence="8">Binds 2 [4Fe-4S] clusters. One cluster is coordinated with 3 cysteines and an exchangeable S-adenosyl-L-methionine.</text>
</comment>
<keyword evidence="5 8" id="KW-0479">Metal-binding</keyword>
<dbReference type="GO" id="GO:0103039">
    <property type="term" value="F:protein methylthiotransferase activity"/>
    <property type="evidence" value="ECO:0007669"/>
    <property type="project" value="UniProtKB-EC"/>
</dbReference>
<keyword evidence="7 8" id="KW-0411">Iron-sulfur</keyword>
<feature type="domain" description="TRAM" evidence="9">
    <location>
        <begin position="379"/>
        <end position="448"/>
    </location>
</feature>
<feature type="binding site" evidence="8">
    <location>
        <position position="12"/>
    </location>
    <ligand>
        <name>[4Fe-4S] cluster</name>
        <dbReference type="ChEBI" id="CHEBI:49883"/>
        <label>1</label>
    </ligand>
</feature>
<dbReference type="Proteomes" id="UP000636755">
    <property type="component" value="Unassembled WGS sequence"/>
</dbReference>
<dbReference type="SFLD" id="SFLDF00274">
    <property type="entry name" value="ribosomal_protein_S12_methylth"/>
    <property type="match status" value="1"/>
</dbReference>
<evidence type="ECO:0000256" key="6">
    <source>
        <dbReference type="ARBA" id="ARBA00023004"/>
    </source>
</evidence>
<evidence type="ECO:0000256" key="2">
    <source>
        <dbReference type="ARBA" id="ARBA00022490"/>
    </source>
</evidence>
<dbReference type="RefSeq" id="WP_186935682.1">
    <property type="nucleotide sequence ID" value="NZ_JACOPS010000004.1"/>
</dbReference>
<evidence type="ECO:0000256" key="8">
    <source>
        <dbReference type="HAMAP-Rule" id="MF_01865"/>
    </source>
</evidence>
<dbReference type="EC" id="2.8.4.4" evidence="8"/>
<evidence type="ECO:0000259" key="11">
    <source>
        <dbReference type="PROSITE" id="PS51918"/>
    </source>
</evidence>
<name>A0ABR7HM84_9FIRM</name>
<dbReference type="PANTHER" id="PTHR43837:SF1">
    <property type="entry name" value="RIBOSOMAL PROTEIN US12 METHYLTHIOTRANSFERASE RIMO"/>
    <property type="match status" value="1"/>
</dbReference>
<dbReference type="NCBIfam" id="TIGR00089">
    <property type="entry name" value="MiaB/RimO family radical SAM methylthiotransferase"/>
    <property type="match status" value="1"/>
</dbReference>
<evidence type="ECO:0000256" key="3">
    <source>
        <dbReference type="ARBA" id="ARBA00022679"/>
    </source>
</evidence>
<evidence type="ECO:0000259" key="9">
    <source>
        <dbReference type="PROSITE" id="PS50926"/>
    </source>
</evidence>
<dbReference type="InterPro" id="IPR023404">
    <property type="entry name" value="rSAM_horseshoe"/>
</dbReference>
<keyword evidence="4 8" id="KW-0949">S-adenosyl-L-methionine</keyword>
<keyword evidence="1 8" id="KW-0004">4Fe-4S</keyword>
<sequence length="448" mass="50264">MSSKVGIVSLGCPKNQVDAEMLLFTLKSKGFELVNDPADADAVIVNTCGFIESAKQESINEIIELGKLKQEGKIKAIIVTGCLAERYKNEITRQLYEVDAALGIGANSQIADVVAELLSDNTEHKEKIEEFPDKQLLCLEGRRIQSTPPYTAYLKIAEGCDNRCTYCAIPMIRGKFRSRQPDAVVEEAEQLAKDGVKEIIVIAQDTTRYGEDLFGEPYLAKLLKRLCKIDGLKWIRVLYCYPDRLTDELIDTFAEEEKIVNYIDLPLQHCDGNILKRMNRHGNRESLTALLNKLRAKVPDMILRSTFITGFPGETDEQFEELAEFAAEIKFQRLGCFAYSAEEGTPAASFPDQIDDEIKQHRADIIMEHQQSVMAEYCESLIGKEIEVLVEGYDRIAECFYGRTYADAPEIDGCVFFTANGTKPQPGSFVKVKIIDYTDCDPIGELAE</sequence>
<dbReference type="Pfam" id="PF18693">
    <property type="entry name" value="TRAM_2"/>
    <property type="match status" value="1"/>
</dbReference>
<dbReference type="InterPro" id="IPR058240">
    <property type="entry name" value="rSAM_sf"/>
</dbReference>
<keyword evidence="6 8" id="KW-0408">Iron</keyword>
<comment type="subcellular location">
    <subcellularLocation>
        <location evidence="8">Cytoplasm</location>
    </subcellularLocation>
</comment>
<feature type="domain" description="Radical SAM core" evidence="11">
    <location>
        <begin position="146"/>
        <end position="376"/>
    </location>
</feature>
<dbReference type="PROSITE" id="PS51449">
    <property type="entry name" value="MTTASE_N"/>
    <property type="match status" value="1"/>
</dbReference>
<dbReference type="InterPro" id="IPR038135">
    <property type="entry name" value="Methylthiotransferase_N_sf"/>
</dbReference>
<dbReference type="PROSITE" id="PS51918">
    <property type="entry name" value="RADICAL_SAM"/>
    <property type="match status" value="1"/>
</dbReference>
<protein>
    <recommendedName>
        <fullName evidence="8">Ribosomal protein uS12 methylthiotransferase RimO</fullName>
        <shortName evidence="8">uS12 MTTase</shortName>
        <shortName evidence="8">uS12 methylthiotransferase</shortName>
        <ecNumber evidence="8">2.8.4.4</ecNumber>
    </recommendedName>
    <alternativeName>
        <fullName evidence="8">Ribosomal protein uS12 (aspartate-C(3))-methylthiotransferase</fullName>
    </alternativeName>
    <alternativeName>
        <fullName evidence="8">Ribosome maturation factor RimO</fullName>
    </alternativeName>
</protein>
<comment type="caution">
    <text evidence="12">The sequence shown here is derived from an EMBL/GenBank/DDBJ whole genome shotgun (WGS) entry which is preliminary data.</text>
</comment>
<comment type="catalytic activity">
    <reaction evidence="8">
        <text>L-aspartate(89)-[ribosomal protein uS12]-hydrogen + (sulfur carrier)-SH + AH2 + 2 S-adenosyl-L-methionine = 3-methylsulfanyl-L-aspartate(89)-[ribosomal protein uS12]-hydrogen + (sulfur carrier)-H + 5'-deoxyadenosine + L-methionine + A + S-adenosyl-L-homocysteine + 2 H(+)</text>
        <dbReference type="Rhea" id="RHEA:37087"/>
        <dbReference type="Rhea" id="RHEA-COMP:10460"/>
        <dbReference type="Rhea" id="RHEA-COMP:10461"/>
        <dbReference type="Rhea" id="RHEA-COMP:14737"/>
        <dbReference type="Rhea" id="RHEA-COMP:14739"/>
        <dbReference type="ChEBI" id="CHEBI:13193"/>
        <dbReference type="ChEBI" id="CHEBI:15378"/>
        <dbReference type="ChEBI" id="CHEBI:17319"/>
        <dbReference type="ChEBI" id="CHEBI:17499"/>
        <dbReference type="ChEBI" id="CHEBI:29917"/>
        <dbReference type="ChEBI" id="CHEBI:29961"/>
        <dbReference type="ChEBI" id="CHEBI:57844"/>
        <dbReference type="ChEBI" id="CHEBI:57856"/>
        <dbReference type="ChEBI" id="CHEBI:59789"/>
        <dbReference type="ChEBI" id="CHEBI:64428"/>
        <dbReference type="ChEBI" id="CHEBI:73599"/>
        <dbReference type="EC" id="2.8.4.4"/>
    </reaction>
</comment>
<dbReference type="InterPro" id="IPR006638">
    <property type="entry name" value="Elp3/MiaA/NifB-like_rSAM"/>
</dbReference>
<dbReference type="InterPro" id="IPR012340">
    <property type="entry name" value="NA-bd_OB-fold"/>
</dbReference>
<dbReference type="HAMAP" id="MF_01865">
    <property type="entry name" value="MTTase_RimO"/>
    <property type="match status" value="1"/>
</dbReference>
<dbReference type="InterPro" id="IPR002792">
    <property type="entry name" value="TRAM_dom"/>
</dbReference>
<feature type="domain" description="MTTase N-terminal" evidence="10">
    <location>
        <begin position="3"/>
        <end position="119"/>
    </location>
</feature>
<feature type="binding site" evidence="8">
    <location>
        <position position="48"/>
    </location>
    <ligand>
        <name>[4Fe-4S] cluster</name>
        <dbReference type="ChEBI" id="CHEBI:49883"/>
        <label>1</label>
    </ligand>
</feature>
<reference evidence="12 13" key="1">
    <citation type="submission" date="2020-08" db="EMBL/GenBank/DDBJ databases">
        <title>Genome public.</title>
        <authorList>
            <person name="Liu C."/>
            <person name="Sun Q."/>
        </authorList>
    </citation>
    <scope>NUCLEOTIDE SEQUENCE [LARGE SCALE GENOMIC DNA]</scope>
    <source>
        <strain evidence="12 13">NSJ-71</strain>
    </source>
</reference>
<dbReference type="PROSITE" id="PS50926">
    <property type="entry name" value="TRAM"/>
    <property type="match status" value="1"/>
</dbReference>
<dbReference type="Gene3D" id="3.40.50.12160">
    <property type="entry name" value="Methylthiotransferase, N-terminal domain"/>
    <property type="match status" value="1"/>
</dbReference>
<evidence type="ECO:0000256" key="5">
    <source>
        <dbReference type="ARBA" id="ARBA00022723"/>
    </source>
</evidence>
<dbReference type="Pfam" id="PF00919">
    <property type="entry name" value="UPF0004"/>
    <property type="match status" value="1"/>
</dbReference>
<dbReference type="SMART" id="SM00729">
    <property type="entry name" value="Elp3"/>
    <property type="match status" value="1"/>
</dbReference>
<dbReference type="NCBIfam" id="TIGR01125">
    <property type="entry name" value="30S ribosomal protein S12 methylthiotransferase RimO"/>
    <property type="match status" value="1"/>
</dbReference>
<keyword evidence="12" id="KW-0689">Ribosomal protein</keyword>
<evidence type="ECO:0000256" key="7">
    <source>
        <dbReference type="ARBA" id="ARBA00023014"/>
    </source>
</evidence>
<dbReference type="InterPro" id="IPR005839">
    <property type="entry name" value="Methylthiotransferase"/>
</dbReference>
<keyword evidence="3 8" id="KW-0808">Transferase</keyword>
<keyword evidence="12" id="KW-0687">Ribonucleoprotein</keyword>
<feature type="binding site" evidence="8">
    <location>
        <position position="82"/>
    </location>
    <ligand>
        <name>[4Fe-4S] cluster</name>
        <dbReference type="ChEBI" id="CHEBI:49883"/>
        <label>1</label>
    </ligand>
</feature>
<evidence type="ECO:0000256" key="1">
    <source>
        <dbReference type="ARBA" id="ARBA00022485"/>
    </source>
</evidence>
<feature type="binding site" evidence="8">
    <location>
        <position position="164"/>
    </location>
    <ligand>
        <name>[4Fe-4S] cluster</name>
        <dbReference type="ChEBI" id="CHEBI:49883"/>
        <label>2</label>
        <note>4Fe-4S-S-AdoMet</note>
    </ligand>
</feature>
<dbReference type="Gene3D" id="3.80.30.20">
    <property type="entry name" value="tm_1862 like domain"/>
    <property type="match status" value="1"/>
</dbReference>
<evidence type="ECO:0000313" key="12">
    <source>
        <dbReference type="EMBL" id="MBC5728566.1"/>
    </source>
</evidence>
<comment type="function">
    <text evidence="8">Catalyzes the methylthiolation of an aspartic acid residue of ribosomal protein uS12.</text>
</comment>
<evidence type="ECO:0000313" key="13">
    <source>
        <dbReference type="Proteomes" id="UP000636755"/>
    </source>
</evidence>
<dbReference type="PROSITE" id="PS01278">
    <property type="entry name" value="MTTASE_RADICAL"/>
    <property type="match status" value="1"/>
</dbReference>
<keyword evidence="2 8" id="KW-0963">Cytoplasm</keyword>
<dbReference type="SFLD" id="SFLDG01061">
    <property type="entry name" value="methylthiotransferase"/>
    <property type="match status" value="1"/>
</dbReference>
<dbReference type="SFLD" id="SFLDS00029">
    <property type="entry name" value="Radical_SAM"/>
    <property type="match status" value="1"/>
</dbReference>
<evidence type="ECO:0000259" key="10">
    <source>
        <dbReference type="PROSITE" id="PS51449"/>
    </source>
</evidence>
<dbReference type="InterPro" id="IPR013848">
    <property type="entry name" value="Methylthiotransferase_N"/>
</dbReference>
<dbReference type="SUPFAM" id="SSF102114">
    <property type="entry name" value="Radical SAM enzymes"/>
    <property type="match status" value="1"/>
</dbReference>
<proteinExistence type="inferred from homology"/>
<dbReference type="Pfam" id="PF04055">
    <property type="entry name" value="Radical_SAM"/>
    <property type="match status" value="1"/>
</dbReference>
<dbReference type="Gene3D" id="2.40.50.140">
    <property type="entry name" value="Nucleic acid-binding proteins"/>
    <property type="match status" value="1"/>
</dbReference>
<dbReference type="InterPro" id="IPR005840">
    <property type="entry name" value="Ribosomal_uS12_MeSTrfase_RimO"/>
</dbReference>
<dbReference type="SFLD" id="SFLDG01082">
    <property type="entry name" value="B12-binding_domain_containing"/>
    <property type="match status" value="1"/>
</dbReference>
<dbReference type="CDD" id="cd01335">
    <property type="entry name" value="Radical_SAM"/>
    <property type="match status" value="1"/>
</dbReference>
<gene>
    <name evidence="8 12" type="primary">rimO</name>
    <name evidence="12" type="ORF">H8R91_08580</name>
</gene>